<reference evidence="1 2" key="1">
    <citation type="submission" date="2018-08" db="EMBL/GenBank/DDBJ databases">
        <title>Genomic investigation of the strawberry pathogen Phytophthora fragariae indicates pathogenicity is determined by transcriptional variation in three key races.</title>
        <authorList>
            <person name="Adams T.M."/>
            <person name="Armitage A.D."/>
            <person name="Sobczyk M.K."/>
            <person name="Bates H.J."/>
            <person name="Dunwell J.M."/>
            <person name="Nellist C.F."/>
            <person name="Harrison R.J."/>
        </authorList>
    </citation>
    <scope>NUCLEOTIDE SEQUENCE [LARGE SCALE GENOMIC DNA]</scope>
    <source>
        <strain evidence="1 2">SCRP333</strain>
    </source>
</reference>
<sequence length="72" mass="8509">MRRAKLLRDATHLTALERPYEQDFFPLLQSLQHAQLRVQDKRKVRLHLESRISRVAAVLEILHAHAEREQSS</sequence>
<organism evidence="1 2">
    <name type="scientific">Phytophthora rubi</name>
    <dbReference type="NCBI Taxonomy" id="129364"/>
    <lineage>
        <taxon>Eukaryota</taxon>
        <taxon>Sar</taxon>
        <taxon>Stramenopiles</taxon>
        <taxon>Oomycota</taxon>
        <taxon>Peronosporomycetes</taxon>
        <taxon>Peronosporales</taxon>
        <taxon>Peronosporaceae</taxon>
        <taxon>Phytophthora</taxon>
    </lineage>
</organism>
<gene>
    <name evidence="1" type="ORF">PR003_g27209</name>
</gene>
<proteinExistence type="predicted"/>
<dbReference type="EMBL" id="QXFT01003727">
    <property type="protein sequence ID" value="KAE9283145.1"/>
    <property type="molecule type" value="Genomic_DNA"/>
</dbReference>
<evidence type="ECO:0000313" key="1">
    <source>
        <dbReference type="EMBL" id="KAE9283145.1"/>
    </source>
</evidence>
<evidence type="ECO:0000313" key="2">
    <source>
        <dbReference type="Proteomes" id="UP000434957"/>
    </source>
</evidence>
<comment type="caution">
    <text evidence="1">The sequence shown here is derived from an EMBL/GenBank/DDBJ whole genome shotgun (WGS) entry which is preliminary data.</text>
</comment>
<protein>
    <submittedName>
        <fullName evidence="1">Uncharacterized protein</fullName>
    </submittedName>
</protein>
<accession>A0A6A4C3L0</accession>
<dbReference type="AlphaFoldDB" id="A0A6A4C3L0"/>
<name>A0A6A4C3L0_9STRA</name>
<dbReference type="Proteomes" id="UP000434957">
    <property type="component" value="Unassembled WGS sequence"/>
</dbReference>
<keyword evidence="2" id="KW-1185">Reference proteome</keyword>